<keyword evidence="3" id="KW-1185">Reference proteome</keyword>
<sequence>MSILIPLKPIVYLHGEPTIRFEKKEVEVMIHHQDLTLAIVGKFSHGWPDIAFLRTAIPKQCGLKAEEKNKPYLMRTFKWDVSFNPVEESRFAYGWISFPGLSPHYYGESTLFSLATAVDTPIAIDAATLNKTRPRHDVDGCWNLKPALRPEKAKEIDSGKAATAVATGKDYVTLMSKPCFLIQENRSYHPMRTFKCEPWFSAEEEMSIAHTWISFPGLAPNFYNEPHLFSFAAAAGKPLAIDVVTKNKTRPSCARVKVEIDLLKEHPTKFQIRIGEGEKATSKWYSYRYDFLPKYCTHCKLQGHDVNGCWKVHPDLVPEKANEGGSGVLNPTATAYNPSSYNPYLLLPPQPCTLNKSNSDIPSVSNTRTPSVISSARRKWCETDGEDVAEEEAERDMVEEETEAWLPPFNMEDIDQWREPDWMHKHRAFFEDVIVQKPIASKAAQKQVSAVRQEQTAEEKKESKSSPEEEYGMVSSE</sequence>
<comment type="caution">
    <text evidence="2">The sequence shown here is derived from an EMBL/GenBank/DDBJ whole genome shotgun (WGS) entry which is preliminary data.</text>
</comment>
<protein>
    <recommendedName>
        <fullName evidence="4">DUF4283 domain-containing protein</fullName>
    </recommendedName>
</protein>
<evidence type="ECO:0000313" key="3">
    <source>
        <dbReference type="Proteomes" id="UP001291623"/>
    </source>
</evidence>
<evidence type="ECO:0008006" key="4">
    <source>
        <dbReference type="Google" id="ProtNLM"/>
    </source>
</evidence>
<dbReference type="PANTHER" id="PTHR31286">
    <property type="entry name" value="GLYCINE-RICH CELL WALL STRUCTURAL PROTEIN 1.8-LIKE"/>
    <property type="match status" value="1"/>
</dbReference>
<evidence type="ECO:0000313" key="2">
    <source>
        <dbReference type="EMBL" id="KAK4371626.1"/>
    </source>
</evidence>
<dbReference type="Proteomes" id="UP001291623">
    <property type="component" value="Unassembled WGS sequence"/>
</dbReference>
<accession>A0AAE1SL38</accession>
<feature type="region of interest" description="Disordered" evidence="1">
    <location>
        <begin position="446"/>
        <end position="477"/>
    </location>
</feature>
<proteinExistence type="predicted"/>
<dbReference type="InterPro" id="IPR040256">
    <property type="entry name" value="At4g02000-like"/>
</dbReference>
<feature type="compositionally biased region" description="Basic and acidic residues" evidence="1">
    <location>
        <begin position="455"/>
        <end position="467"/>
    </location>
</feature>
<evidence type="ECO:0000256" key="1">
    <source>
        <dbReference type="SAM" id="MobiDB-lite"/>
    </source>
</evidence>
<dbReference type="AlphaFoldDB" id="A0AAE1SL38"/>
<gene>
    <name evidence="2" type="ORF">RND71_011101</name>
</gene>
<organism evidence="2 3">
    <name type="scientific">Anisodus tanguticus</name>
    <dbReference type="NCBI Taxonomy" id="243964"/>
    <lineage>
        <taxon>Eukaryota</taxon>
        <taxon>Viridiplantae</taxon>
        <taxon>Streptophyta</taxon>
        <taxon>Embryophyta</taxon>
        <taxon>Tracheophyta</taxon>
        <taxon>Spermatophyta</taxon>
        <taxon>Magnoliopsida</taxon>
        <taxon>eudicotyledons</taxon>
        <taxon>Gunneridae</taxon>
        <taxon>Pentapetalae</taxon>
        <taxon>asterids</taxon>
        <taxon>lamiids</taxon>
        <taxon>Solanales</taxon>
        <taxon>Solanaceae</taxon>
        <taxon>Solanoideae</taxon>
        <taxon>Hyoscyameae</taxon>
        <taxon>Anisodus</taxon>
    </lineage>
</organism>
<dbReference type="EMBL" id="JAVYJV010000005">
    <property type="protein sequence ID" value="KAK4371626.1"/>
    <property type="molecule type" value="Genomic_DNA"/>
</dbReference>
<dbReference type="PANTHER" id="PTHR31286:SF179">
    <property type="entry name" value="RNASE H TYPE-1 DOMAIN-CONTAINING PROTEIN"/>
    <property type="match status" value="1"/>
</dbReference>
<name>A0AAE1SL38_9SOLA</name>
<reference evidence="2" key="1">
    <citation type="submission" date="2023-12" db="EMBL/GenBank/DDBJ databases">
        <title>Genome assembly of Anisodus tanguticus.</title>
        <authorList>
            <person name="Wang Y.-J."/>
        </authorList>
    </citation>
    <scope>NUCLEOTIDE SEQUENCE</scope>
    <source>
        <strain evidence="2">KB-2021</strain>
        <tissue evidence="2">Leaf</tissue>
    </source>
</reference>